<dbReference type="PIRSF" id="PIRSF037778">
    <property type="entry name" value="UCP037778_transp_RibU"/>
    <property type="match status" value="1"/>
</dbReference>
<evidence type="ECO:0000256" key="6">
    <source>
        <dbReference type="ARBA" id="ARBA00022989"/>
    </source>
</evidence>
<dbReference type="GO" id="GO:0005886">
    <property type="term" value="C:plasma membrane"/>
    <property type="evidence" value="ECO:0007669"/>
    <property type="project" value="UniProtKB-SubCell"/>
</dbReference>
<proteinExistence type="inferred from homology"/>
<evidence type="ECO:0000256" key="3">
    <source>
        <dbReference type="ARBA" id="ARBA00022448"/>
    </source>
</evidence>
<gene>
    <name evidence="9" type="ORF">SAMN04488579_11149</name>
</gene>
<feature type="transmembrane region" description="Helical" evidence="8">
    <location>
        <begin position="69"/>
        <end position="89"/>
    </location>
</feature>
<evidence type="ECO:0000256" key="7">
    <source>
        <dbReference type="ARBA" id="ARBA00023136"/>
    </source>
</evidence>
<evidence type="ECO:0000313" key="9">
    <source>
        <dbReference type="EMBL" id="SDX93267.1"/>
    </source>
</evidence>
<dbReference type="InterPro" id="IPR024529">
    <property type="entry name" value="ECF_trnsprt_substrate-spec"/>
</dbReference>
<name>A0A1H3FR53_EUBBA</name>
<keyword evidence="3" id="KW-0813">Transport</keyword>
<dbReference type="RefSeq" id="WP_242873543.1">
    <property type="nucleotide sequence ID" value="NZ_FNOU01000011.1"/>
</dbReference>
<dbReference type="STRING" id="1528.SAMN04488579_11149"/>
<dbReference type="AlphaFoldDB" id="A0A1H3FR53"/>
<dbReference type="InterPro" id="IPR025720">
    <property type="entry name" value="RibU"/>
</dbReference>
<evidence type="ECO:0000256" key="2">
    <source>
        <dbReference type="ARBA" id="ARBA00005540"/>
    </source>
</evidence>
<dbReference type="PANTHER" id="PTHR38438">
    <property type="entry name" value="RIBOFLAVIN TRANSPORTER RIBU"/>
    <property type="match status" value="1"/>
</dbReference>
<dbReference type="Gene3D" id="1.10.1760.20">
    <property type="match status" value="1"/>
</dbReference>
<dbReference type="Proteomes" id="UP000199652">
    <property type="component" value="Unassembled WGS sequence"/>
</dbReference>
<dbReference type="GO" id="GO:0032217">
    <property type="term" value="F:riboflavin transmembrane transporter activity"/>
    <property type="evidence" value="ECO:0007669"/>
    <property type="project" value="InterPro"/>
</dbReference>
<keyword evidence="10" id="KW-1185">Reference proteome</keyword>
<accession>A0A1H3FR53</accession>
<evidence type="ECO:0000256" key="4">
    <source>
        <dbReference type="ARBA" id="ARBA00022475"/>
    </source>
</evidence>
<organism evidence="9 10">
    <name type="scientific">Eubacterium barkeri</name>
    <name type="common">Clostridium barkeri</name>
    <dbReference type="NCBI Taxonomy" id="1528"/>
    <lineage>
        <taxon>Bacteria</taxon>
        <taxon>Bacillati</taxon>
        <taxon>Bacillota</taxon>
        <taxon>Clostridia</taxon>
        <taxon>Eubacteriales</taxon>
        <taxon>Eubacteriaceae</taxon>
        <taxon>Eubacterium</taxon>
    </lineage>
</organism>
<comment type="similarity">
    <text evidence="2">Belongs to the prokaryotic riboflavin transporter (P-RFT) (TC 2.A.87) family.</text>
</comment>
<comment type="subcellular location">
    <subcellularLocation>
        <location evidence="1">Cell membrane</location>
        <topology evidence="1">Multi-pass membrane protein</topology>
    </subcellularLocation>
</comment>
<reference evidence="10" key="1">
    <citation type="submission" date="2016-10" db="EMBL/GenBank/DDBJ databases">
        <authorList>
            <person name="Varghese N."/>
            <person name="Submissions S."/>
        </authorList>
    </citation>
    <scope>NUCLEOTIDE SEQUENCE [LARGE SCALE GENOMIC DNA]</scope>
    <source>
        <strain evidence="10">VPI 5359</strain>
    </source>
</reference>
<dbReference type="Pfam" id="PF12822">
    <property type="entry name" value="ECF_trnsprt"/>
    <property type="match status" value="1"/>
</dbReference>
<evidence type="ECO:0000313" key="10">
    <source>
        <dbReference type="Proteomes" id="UP000199652"/>
    </source>
</evidence>
<evidence type="ECO:0000256" key="8">
    <source>
        <dbReference type="SAM" id="Phobius"/>
    </source>
</evidence>
<evidence type="ECO:0000256" key="5">
    <source>
        <dbReference type="ARBA" id="ARBA00022692"/>
    </source>
</evidence>
<dbReference type="EMBL" id="FNOU01000011">
    <property type="protein sequence ID" value="SDX93267.1"/>
    <property type="molecule type" value="Genomic_DNA"/>
</dbReference>
<keyword evidence="6 8" id="KW-1133">Transmembrane helix</keyword>
<keyword evidence="7 8" id="KW-0472">Membrane</keyword>
<feature type="transmembrane region" description="Helical" evidence="8">
    <location>
        <begin position="95"/>
        <end position="116"/>
    </location>
</feature>
<dbReference type="PANTHER" id="PTHR38438:SF1">
    <property type="entry name" value="RIBOFLAVIN TRANSPORTER RIBU"/>
    <property type="match status" value="1"/>
</dbReference>
<keyword evidence="4" id="KW-1003">Cell membrane</keyword>
<protein>
    <submittedName>
        <fullName evidence="9">Riboflavin transporter FmnP</fullName>
    </submittedName>
</protein>
<evidence type="ECO:0000256" key="1">
    <source>
        <dbReference type="ARBA" id="ARBA00004651"/>
    </source>
</evidence>
<feature type="transmembrane region" description="Helical" evidence="8">
    <location>
        <begin position="6"/>
        <end position="26"/>
    </location>
</feature>
<sequence>MDISDLPALIAAFAFGPVSGVLVELIKNGLQLISTNTAGVGELANFLMGSALTFTTGLVHQKRKTKTTALFGCITGSVAMAFAAFIPFIHTKLVWNAVPFNLLKGLAICLVTMLIYKPLTPILKGGYAHERKKVSSISAK</sequence>
<keyword evidence="5 8" id="KW-0812">Transmembrane</keyword>